<evidence type="ECO:0000313" key="2">
    <source>
        <dbReference type="Proteomes" id="UP000325598"/>
    </source>
</evidence>
<dbReference type="AlphaFoldDB" id="A0A5J4LCV4"/>
<dbReference type="Proteomes" id="UP000325598">
    <property type="component" value="Unassembled WGS sequence"/>
</dbReference>
<name>A0A5J4LCV4_9ACTN</name>
<accession>A0A5J4LCV4</accession>
<proteinExistence type="predicted"/>
<reference evidence="1 2" key="1">
    <citation type="submission" date="2019-10" db="EMBL/GenBank/DDBJ databases">
        <title>Whole genome shotgun sequence of Streptomyces angustmyceticus NBRC 3934.</title>
        <authorList>
            <person name="Hosoyama A."/>
            <person name="Ichikawa N."/>
            <person name="Kimura A."/>
            <person name="Kitahashi Y."/>
            <person name="Komaki H."/>
            <person name="Uohara A."/>
        </authorList>
    </citation>
    <scope>NUCLEOTIDE SEQUENCE [LARGE SCALE GENOMIC DNA]</scope>
    <source>
        <strain evidence="1 2">NBRC 3934</strain>
    </source>
</reference>
<evidence type="ECO:0000313" key="1">
    <source>
        <dbReference type="EMBL" id="GES29711.1"/>
    </source>
</evidence>
<organism evidence="1 2">
    <name type="scientific">Streptomyces angustmyceticus</name>
    <dbReference type="NCBI Taxonomy" id="285578"/>
    <lineage>
        <taxon>Bacteria</taxon>
        <taxon>Bacillati</taxon>
        <taxon>Actinomycetota</taxon>
        <taxon>Actinomycetes</taxon>
        <taxon>Kitasatosporales</taxon>
        <taxon>Streptomycetaceae</taxon>
        <taxon>Streptomyces</taxon>
    </lineage>
</organism>
<gene>
    <name evidence="1" type="ORF">San01_21980</name>
</gene>
<sequence length="44" mass="4782">MLDERQVPDGELRFLAERLVEALRDVLRIAESRGAGCGAAEDPG</sequence>
<protein>
    <submittedName>
        <fullName evidence="1">Uncharacterized protein</fullName>
    </submittedName>
</protein>
<comment type="caution">
    <text evidence="1">The sequence shown here is derived from an EMBL/GenBank/DDBJ whole genome shotgun (WGS) entry which is preliminary data.</text>
</comment>
<dbReference type="EMBL" id="BLAG01000006">
    <property type="protein sequence ID" value="GES29711.1"/>
    <property type="molecule type" value="Genomic_DNA"/>
</dbReference>
<keyword evidence="2" id="KW-1185">Reference proteome</keyword>